<dbReference type="Proteomes" id="UP001157355">
    <property type="component" value="Unassembled WGS sequence"/>
</dbReference>
<gene>
    <name evidence="3" type="ORF">GCM10010873_16710</name>
</gene>
<dbReference type="EMBL" id="BSPP01000005">
    <property type="protein sequence ID" value="GLS86697.1"/>
    <property type="molecule type" value="Genomic_DNA"/>
</dbReference>
<accession>A0AA37TYG9</accession>
<feature type="region of interest" description="Disordered" evidence="2">
    <location>
        <begin position="46"/>
        <end position="66"/>
    </location>
</feature>
<evidence type="ECO:0000256" key="1">
    <source>
        <dbReference type="SAM" id="Coils"/>
    </source>
</evidence>
<evidence type="ECO:0000256" key="2">
    <source>
        <dbReference type="SAM" id="MobiDB-lite"/>
    </source>
</evidence>
<dbReference type="AlphaFoldDB" id="A0AA37TYG9"/>
<protein>
    <submittedName>
        <fullName evidence="3">Uncharacterized protein</fullName>
    </submittedName>
</protein>
<evidence type="ECO:0000313" key="4">
    <source>
        <dbReference type="Proteomes" id="UP001157355"/>
    </source>
</evidence>
<keyword evidence="1" id="KW-0175">Coiled coil</keyword>
<feature type="coiled-coil region" evidence="1">
    <location>
        <begin position="136"/>
        <end position="170"/>
    </location>
</feature>
<evidence type="ECO:0000313" key="3">
    <source>
        <dbReference type="EMBL" id="GLS86697.1"/>
    </source>
</evidence>
<reference evidence="3 4" key="1">
    <citation type="journal article" date="2014" name="Int. J. Syst. Evol. Microbiol.">
        <title>Complete genome sequence of Corynebacterium casei LMG S-19264T (=DSM 44701T), isolated from a smear-ripened cheese.</title>
        <authorList>
            <consortium name="US DOE Joint Genome Institute (JGI-PGF)"/>
            <person name="Walter F."/>
            <person name="Albersmeier A."/>
            <person name="Kalinowski J."/>
            <person name="Ruckert C."/>
        </authorList>
    </citation>
    <scope>NUCLEOTIDE SEQUENCE [LARGE SCALE GENOMIC DNA]</scope>
    <source>
        <strain evidence="3 4">NBRC 111766</strain>
    </source>
</reference>
<organism evidence="3 4">
    <name type="scientific">Cypionkella aquatica</name>
    <dbReference type="NCBI Taxonomy" id="1756042"/>
    <lineage>
        <taxon>Bacteria</taxon>
        <taxon>Pseudomonadati</taxon>
        <taxon>Pseudomonadota</taxon>
        <taxon>Alphaproteobacteria</taxon>
        <taxon>Rhodobacterales</taxon>
        <taxon>Paracoccaceae</taxon>
        <taxon>Cypionkella</taxon>
    </lineage>
</organism>
<dbReference type="RefSeq" id="WP_284324913.1">
    <property type="nucleotide sequence ID" value="NZ_BSPP01000005.1"/>
</dbReference>
<feature type="coiled-coil region" evidence="1">
    <location>
        <begin position="201"/>
        <end position="228"/>
    </location>
</feature>
<name>A0AA37TYG9_9RHOB</name>
<comment type="caution">
    <text evidence="3">The sequence shown here is derived from an EMBL/GenBank/DDBJ whole genome shotgun (WGS) entry which is preliminary data.</text>
</comment>
<keyword evidence="4" id="KW-1185">Reference proteome</keyword>
<proteinExistence type="predicted"/>
<sequence length="276" mass="29668">MQLKSNGTSLRSTDSLASFLARLTAQRSEIQREAKSLEAALKCPEQKEANEHAAQQSVKDASGWGGGNGVNSTVANAAMRWQAAADHASTLRAKLAELREREQSLTAQIEAPVRAAALRDSIRASEERLVAFGADVAAHTARAMEMRERLVEIERQIEVLTAEAAETAAATGKIVSPPALAKLHAEAAIARAAEIAASRKAAQSQDDQSNLRTELEDMRQNLRFALRAATAVEAIAALDPIKMDLARAAVANAETTFTVRFDPEELETARHSIHGE</sequence>